<dbReference type="SUPFAM" id="SSF56436">
    <property type="entry name" value="C-type lectin-like"/>
    <property type="match status" value="1"/>
</dbReference>
<keyword evidence="1" id="KW-0732">Signal</keyword>
<organism evidence="2 3">
    <name type="scientific">Ditylenchus destructor</name>
    <dbReference type="NCBI Taxonomy" id="166010"/>
    <lineage>
        <taxon>Eukaryota</taxon>
        <taxon>Metazoa</taxon>
        <taxon>Ecdysozoa</taxon>
        <taxon>Nematoda</taxon>
        <taxon>Chromadorea</taxon>
        <taxon>Rhabditida</taxon>
        <taxon>Tylenchina</taxon>
        <taxon>Tylenchomorpha</taxon>
        <taxon>Sphaerularioidea</taxon>
        <taxon>Anguinidae</taxon>
        <taxon>Anguininae</taxon>
        <taxon>Ditylenchus</taxon>
    </lineage>
</organism>
<feature type="signal peptide" evidence="1">
    <location>
        <begin position="1"/>
        <end position="18"/>
    </location>
</feature>
<sequence length="194" mass="21634">MIFLNFLILLFASHNVLSESHCDAGWTLNSDYCFKVFSHDPANYQKAGEVCSQNHAILAPINGPDDIKNLLELKDETGKATEEIWVGLFHGPMANNSKAFGAVNRFELICSDFSTPMSFPEAETEYAKYWGAVAGGYEPDGVRGEWNSEMSGIFLVGRNAVESQWSKGLLYDDVWSLKKQFGCRRKAFAGNTKE</sequence>
<evidence type="ECO:0000313" key="3">
    <source>
        <dbReference type="Proteomes" id="UP001201812"/>
    </source>
</evidence>
<dbReference type="Gene3D" id="3.10.100.10">
    <property type="entry name" value="Mannose-Binding Protein A, subunit A"/>
    <property type="match status" value="1"/>
</dbReference>
<dbReference type="AlphaFoldDB" id="A0AAD4MJ05"/>
<protein>
    <recommendedName>
        <fullName evidence="4">C-type lectin domain-containing protein</fullName>
    </recommendedName>
</protein>
<evidence type="ECO:0000313" key="2">
    <source>
        <dbReference type="EMBL" id="KAI1695847.1"/>
    </source>
</evidence>
<keyword evidence="3" id="KW-1185">Reference proteome</keyword>
<accession>A0AAD4MJ05</accession>
<reference evidence="2" key="1">
    <citation type="submission" date="2022-01" db="EMBL/GenBank/DDBJ databases">
        <title>Genome Sequence Resource for Two Populations of Ditylenchus destructor, the Migratory Endoparasitic Phytonematode.</title>
        <authorList>
            <person name="Zhang H."/>
            <person name="Lin R."/>
            <person name="Xie B."/>
        </authorList>
    </citation>
    <scope>NUCLEOTIDE SEQUENCE</scope>
    <source>
        <strain evidence="2">BazhouSP</strain>
    </source>
</reference>
<comment type="caution">
    <text evidence="2">The sequence shown here is derived from an EMBL/GenBank/DDBJ whole genome shotgun (WGS) entry which is preliminary data.</text>
</comment>
<evidence type="ECO:0000256" key="1">
    <source>
        <dbReference type="SAM" id="SignalP"/>
    </source>
</evidence>
<evidence type="ECO:0008006" key="4">
    <source>
        <dbReference type="Google" id="ProtNLM"/>
    </source>
</evidence>
<dbReference type="Proteomes" id="UP001201812">
    <property type="component" value="Unassembled WGS sequence"/>
</dbReference>
<dbReference type="InterPro" id="IPR016187">
    <property type="entry name" value="CTDL_fold"/>
</dbReference>
<feature type="chain" id="PRO_5042196811" description="C-type lectin domain-containing protein" evidence="1">
    <location>
        <begin position="19"/>
        <end position="194"/>
    </location>
</feature>
<name>A0AAD4MJ05_9BILA</name>
<proteinExistence type="predicted"/>
<gene>
    <name evidence="2" type="ORF">DdX_19362</name>
</gene>
<dbReference type="EMBL" id="JAKKPZ010000368">
    <property type="protein sequence ID" value="KAI1695847.1"/>
    <property type="molecule type" value="Genomic_DNA"/>
</dbReference>
<dbReference type="InterPro" id="IPR016186">
    <property type="entry name" value="C-type_lectin-like/link_sf"/>
</dbReference>